<evidence type="ECO:0000313" key="1">
    <source>
        <dbReference type="EMBL" id="KAH3739520.1"/>
    </source>
</evidence>
<reference evidence="1" key="1">
    <citation type="journal article" date="2019" name="bioRxiv">
        <title>The Genome of the Zebra Mussel, Dreissena polymorpha: A Resource for Invasive Species Research.</title>
        <authorList>
            <person name="McCartney M.A."/>
            <person name="Auch B."/>
            <person name="Kono T."/>
            <person name="Mallez S."/>
            <person name="Zhang Y."/>
            <person name="Obille A."/>
            <person name="Becker A."/>
            <person name="Abrahante J.E."/>
            <person name="Garbe J."/>
            <person name="Badalamenti J.P."/>
            <person name="Herman A."/>
            <person name="Mangelson H."/>
            <person name="Liachko I."/>
            <person name="Sullivan S."/>
            <person name="Sone E.D."/>
            <person name="Koren S."/>
            <person name="Silverstein K.A.T."/>
            <person name="Beckman K.B."/>
            <person name="Gohl D.M."/>
        </authorList>
    </citation>
    <scope>NUCLEOTIDE SEQUENCE</scope>
    <source>
        <strain evidence="1">Duluth1</strain>
        <tissue evidence="1">Whole animal</tissue>
    </source>
</reference>
<proteinExistence type="predicted"/>
<evidence type="ECO:0000313" key="2">
    <source>
        <dbReference type="Proteomes" id="UP000828390"/>
    </source>
</evidence>
<protein>
    <submittedName>
        <fullName evidence="1">Uncharacterized protein</fullName>
    </submittedName>
</protein>
<comment type="caution">
    <text evidence="1">The sequence shown here is derived from an EMBL/GenBank/DDBJ whole genome shotgun (WGS) entry which is preliminary data.</text>
</comment>
<sequence>MYGVQWDALDPDTPIDEEINYIERKSKTKKVCTVIHMVASSSSNAFKYSSKSGMASRLPSSTLADFVSFAVVTFCPELKDDTLTWSTSMSNVSTAEDTFCSC</sequence>
<accession>A0A9D4D7D7</accession>
<reference evidence="1" key="2">
    <citation type="submission" date="2020-11" db="EMBL/GenBank/DDBJ databases">
        <authorList>
            <person name="McCartney M.A."/>
            <person name="Auch B."/>
            <person name="Kono T."/>
            <person name="Mallez S."/>
            <person name="Becker A."/>
            <person name="Gohl D.M."/>
            <person name="Silverstein K.A.T."/>
            <person name="Koren S."/>
            <person name="Bechman K.B."/>
            <person name="Herman A."/>
            <person name="Abrahante J.E."/>
            <person name="Garbe J."/>
        </authorList>
    </citation>
    <scope>NUCLEOTIDE SEQUENCE</scope>
    <source>
        <strain evidence="1">Duluth1</strain>
        <tissue evidence="1">Whole animal</tissue>
    </source>
</reference>
<keyword evidence="2" id="KW-1185">Reference proteome</keyword>
<dbReference type="Proteomes" id="UP000828390">
    <property type="component" value="Unassembled WGS sequence"/>
</dbReference>
<dbReference type="EMBL" id="JAIWYP010000011">
    <property type="protein sequence ID" value="KAH3739520.1"/>
    <property type="molecule type" value="Genomic_DNA"/>
</dbReference>
<gene>
    <name evidence="1" type="ORF">DPMN_046172</name>
</gene>
<organism evidence="1 2">
    <name type="scientific">Dreissena polymorpha</name>
    <name type="common">Zebra mussel</name>
    <name type="synonym">Mytilus polymorpha</name>
    <dbReference type="NCBI Taxonomy" id="45954"/>
    <lineage>
        <taxon>Eukaryota</taxon>
        <taxon>Metazoa</taxon>
        <taxon>Spiralia</taxon>
        <taxon>Lophotrochozoa</taxon>
        <taxon>Mollusca</taxon>
        <taxon>Bivalvia</taxon>
        <taxon>Autobranchia</taxon>
        <taxon>Heteroconchia</taxon>
        <taxon>Euheterodonta</taxon>
        <taxon>Imparidentia</taxon>
        <taxon>Neoheterodontei</taxon>
        <taxon>Myida</taxon>
        <taxon>Dreissenoidea</taxon>
        <taxon>Dreissenidae</taxon>
        <taxon>Dreissena</taxon>
    </lineage>
</organism>
<dbReference type="AlphaFoldDB" id="A0A9D4D7D7"/>
<name>A0A9D4D7D7_DREPO</name>